<keyword evidence="2 11" id="KW-0808">Transferase</keyword>
<evidence type="ECO:0000313" key="14">
    <source>
        <dbReference type="EMBL" id="VVT47353.1"/>
    </source>
</evidence>
<feature type="region of interest" description="Disordered" evidence="12">
    <location>
        <begin position="316"/>
        <end position="362"/>
    </location>
</feature>
<accession>A0A5E8B7H5</accession>
<evidence type="ECO:0000256" key="5">
    <source>
        <dbReference type="ARBA" id="ARBA00023136"/>
    </source>
</evidence>
<feature type="transmembrane region" description="Helical" evidence="11">
    <location>
        <begin position="15"/>
        <end position="38"/>
    </location>
</feature>
<dbReference type="GeneID" id="43580490"/>
<keyword evidence="7" id="KW-0449">Lipoprotein</keyword>
<dbReference type="GO" id="GO:0019706">
    <property type="term" value="F:protein-cysteine S-palmitoyltransferase activity"/>
    <property type="evidence" value="ECO:0007669"/>
    <property type="project" value="UniProtKB-EC"/>
</dbReference>
<evidence type="ECO:0000256" key="12">
    <source>
        <dbReference type="SAM" id="MobiDB-lite"/>
    </source>
</evidence>
<evidence type="ECO:0000313" key="15">
    <source>
        <dbReference type="Proteomes" id="UP000398389"/>
    </source>
</evidence>
<evidence type="ECO:0000256" key="10">
    <source>
        <dbReference type="ARBA" id="ARBA00048048"/>
    </source>
</evidence>
<feature type="transmembrane region" description="Helical" evidence="11">
    <location>
        <begin position="159"/>
        <end position="182"/>
    </location>
</feature>
<dbReference type="Pfam" id="PF01529">
    <property type="entry name" value="DHHC"/>
    <property type="match status" value="1"/>
</dbReference>
<dbReference type="AlphaFoldDB" id="A0A5E8B7H5"/>
<dbReference type="PROSITE" id="PS50216">
    <property type="entry name" value="DHHC"/>
    <property type="match status" value="1"/>
</dbReference>
<comment type="catalytic activity">
    <reaction evidence="10 11">
        <text>L-cysteinyl-[protein] + hexadecanoyl-CoA = S-hexadecanoyl-L-cysteinyl-[protein] + CoA</text>
        <dbReference type="Rhea" id="RHEA:36683"/>
        <dbReference type="Rhea" id="RHEA-COMP:10131"/>
        <dbReference type="Rhea" id="RHEA-COMP:11032"/>
        <dbReference type="ChEBI" id="CHEBI:29950"/>
        <dbReference type="ChEBI" id="CHEBI:57287"/>
        <dbReference type="ChEBI" id="CHEBI:57379"/>
        <dbReference type="ChEBI" id="CHEBI:74151"/>
        <dbReference type="EC" id="2.3.1.225"/>
    </reaction>
</comment>
<dbReference type="OrthoDB" id="331948at2759"/>
<evidence type="ECO:0000256" key="8">
    <source>
        <dbReference type="ARBA" id="ARBA00023315"/>
    </source>
</evidence>
<dbReference type="GO" id="GO:0005783">
    <property type="term" value="C:endoplasmic reticulum"/>
    <property type="evidence" value="ECO:0007669"/>
    <property type="project" value="TreeGrafter"/>
</dbReference>
<keyword evidence="6" id="KW-0564">Palmitate</keyword>
<evidence type="ECO:0000256" key="2">
    <source>
        <dbReference type="ARBA" id="ARBA00022679"/>
    </source>
</evidence>
<feature type="compositionally biased region" description="Low complexity" evidence="12">
    <location>
        <begin position="326"/>
        <end position="335"/>
    </location>
</feature>
<keyword evidence="3 11" id="KW-0812">Transmembrane</keyword>
<dbReference type="GO" id="GO:0005794">
    <property type="term" value="C:Golgi apparatus"/>
    <property type="evidence" value="ECO:0007669"/>
    <property type="project" value="TreeGrafter"/>
</dbReference>
<feature type="compositionally biased region" description="Low complexity" evidence="12">
    <location>
        <begin position="348"/>
        <end position="361"/>
    </location>
</feature>
<dbReference type="RefSeq" id="XP_031852281.1">
    <property type="nucleotide sequence ID" value="XM_031996390.1"/>
</dbReference>
<dbReference type="EC" id="2.3.1.225" evidence="11"/>
<evidence type="ECO:0000256" key="11">
    <source>
        <dbReference type="RuleBase" id="RU079119"/>
    </source>
</evidence>
<dbReference type="InterPro" id="IPR001594">
    <property type="entry name" value="Palmitoyltrfase_DHHC"/>
</dbReference>
<feature type="compositionally biased region" description="Polar residues" evidence="12">
    <location>
        <begin position="398"/>
        <end position="413"/>
    </location>
</feature>
<keyword evidence="4 11" id="KW-1133">Transmembrane helix</keyword>
<evidence type="ECO:0000256" key="9">
    <source>
        <dbReference type="ARBA" id="ARBA00038298"/>
    </source>
</evidence>
<feature type="compositionally biased region" description="Polar residues" evidence="12">
    <location>
        <begin position="336"/>
        <end position="347"/>
    </location>
</feature>
<dbReference type="GO" id="GO:0016020">
    <property type="term" value="C:membrane"/>
    <property type="evidence" value="ECO:0007669"/>
    <property type="project" value="UniProtKB-SubCell"/>
</dbReference>
<gene>
    <name evidence="14" type="ORF">SAPINGB_P001669</name>
</gene>
<comment type="subcellular location">
    <subcellularLocation>
        <location evidence="1">Membrane</location>
        <topology evidence="1">Multi-pass membrane protein</topology>
    </subcellularLocation>
</comment>
<feature type="compositionally biased region" description="Polar residues" evidence="12">
    <location>
        <begin position="474"/>
        <end position="494"/>
    </location>
</feature>
<keyword evidence="8 11" id="KW-0012">Acyltransferase</keyword>
<dbReference type="PANTHER" id="PTHR22883:SF23">
    <property type="entry name" value="PALMITOYLTRANSFERASE ZDHHC6"/>
    <property type="match status" value="1"/>
</dbReference>
<dbReference type="EMBL" id="CABVLU010000001">
    <property type="protein sequence ID" value="VVT47353.1"/>
    <property type="molecule type" value="Genomic_DNA"/>
</dbReference>
<evidence type="ECO:0000256" key="3">
    <source>
        <dbReference type="ARBA" id="ARBA00022692"/>
    </source>
</evidence>
<dbReference type="PANTHER" id="PTHR22883">
    <property type="entry name" value="ZINC FINGER DHHC DOMAIN CONTAINING PROTEIN"/>
    <property type="match status" value="1"/>
</dbReference>
<feature type="compositionally biased region" description="Basic and acidic residues" evidence="12">
    <location>
        <begin position="449"/>
        <end position="460"/>
    </location>
</feature>
<proteinExistence type="inferred from homology"/>
<protein>
    <recommendedName>
        <fullName evidence="11">Palmitoyltransferase</fullName>
        <ecNumber evidence="11">2.3.1.225</ecNumber>
    </recommendedName>
</protein>
<name>A0A5E8B7H5_9ASCO</name>
<dbReference type="InterPro" id="IPR039859">
    <property type="entry name" value="PFA4/ZDH16/20/ERF2-like"/>
</dbReference>
<sequence length="517" mass="59004">MKCDNLKPKLHRAPALILVGIIGYALYAFCYVYAYTLIYRHHSQGTGITLIVLLSFFLFLVIIDWACILFLGPGRATPQIPYNLSNHSTDPHLFSQDLQPPPPDVFICDPDGFPLWCSHCQSIKTDRVHHSAELGYCVDKMDHMCHWLGTVIGRRNMRFFMLLQLHFFMAIIIVLSSVPIYIRDLFKTQSVAHRVQICVLMGIAGFWAILLIPFMITNCQYVVENTTTIERLRYYKRNPQYPIFNIRMPPSFTVQQSGIHHPNGIRIVSRLRLGDPRPYDTGSRWENWKETFGPSPIRWVLPLPYLKFQNRSLSSNFDTREKEKNNNNNNNNDNNKSILGTYGTTNNQSLPPQLQSQSQSSKFTVAHNPKLIELMIDRFLKGEEGFYAYPFLQGLQNDSLDQSQHPNSSITSPVTPENSTTQPTTTTTTSRRLQVSTTSIPHSSTTGRPPEDADRNHHELEEEEEEEEEKKKTAIQTPPTPIYSTSPDRNSPLESLQPKASDLVDSSIHTDTAALIR</sequence>
<keyword evidence="15" id="KW-1185">Reference proteome</keyword>
<comment type="similarity">
    <text evidence="9">Belongs to the DHHC palmitoyltransferase family. PFA5 subfamily.</text>
</comment>
<dbReference type="GO" id="GO:0006612">
    <property type="term" value="P:protein targeting to membrane"/>
    <property type="evidence" value="ECO:0007669"/>
    <property type="project" value="TreeGrafter"/>
</dbReference>
<feature type="transmembrane region" description="Helical" evidence="11">
    <location>
        <begin position="50"/>
        <end position="72"/>
    </location>
</feature>
<evidence type="ECO:0000256" key="6">
    <source>
        <dbReference type="ARBA" id="ARBA00023139"/>
    </source>
</evidence>
<evidence type="ECO:0000256" key="1">
    <source>
        <dbReference type="ARBA" id="ARBA00004141"/>
    </source>
</evidence>
<comment type="domain">
    <text evidence="11">The DHHC domain is required for palmitoyltransferase activity.</text>
</comment>
<feature type="compositionally biased region" description="Low complexity" evidence="12">
    <location>
        <begin position="414"/>
        <end position="439"/>
    </location>
</feature>
<evidence type="ECO:0000256" key="4">
    <source>
        <dbReference type="ARBA" id="ARBA00022989"/>
    </source>
</evidence>
<evidence type="ECO:0000259" key="13">
    <source>
        <dbReference type="Pfam" id="PF01529"/>
    </source>
</evidence>
<feature type="region of interest" description="Disordered" evidence="12">
    <location>
        <begin position="398"/>
        <end position="517"/>
    </location>
</feature>
<evidence type="ECO:0000256" key="7">
    <source>
        <dbReference type="ARBA" id="ARBA00023288"/>
    </source>
</evidence>
<keyword evidence="5 11" id="KW-0472">Membrane</keyword>
<reference evidence="14 15" key="1">
    <citation type="submission" date="2019-09" db="EMBL/GenBank/DDBJ databases">
        <authorList>
            <person name="Brejova B."/>
        </authorList>
    </citation>
    <scope>NUCLEOTIDE SEQUENCE [LARGE SCALE GENOMIC DNA]</scope>
</reference>
<dbReference type="Proteomes" id="UP000398389">
    <property type="component" value="Unassembled WGS sequence"/>
</dbReference>
<feature type="domain" description="Palmitoyltransferase DHHC" evidence="13">
    <location>
        <begin position="115"/>
        <end position="233"/>
    </location>
</feature>
<organism evidence="14 15">
    <name type="scientific">Magnusiomyces paraingens</name>
    <dbReference type="NCBI Taxonomy" id="2606893"/>
    <lineage>
        <taxon>Eukaryota</taxon>
        <taxon>Fungi</taxon>
        <taxon>Dikarya</taxon>
        <taxon>Ascomycota</taxon>
        <taxon>Saccharomycotina</taxon>
        <taxon>Dipodascomycetes</taxon>
        <taxon>Dipodascales</taxon>
        <taxon>Dipodascaceae</taxon>
        <taxon>Magnusiomyces</taxon>
    </lineage>
</organism>
<feature type="transmembrane region" description="Helical" evidence="11">
    <location>
        <begin position="194"/>
        <end position="216"/>
    </location>
</feature>